<feature type="transmembrane region" description="Helical" evidence="1">
    <location>
        <begin position="96"/>
        <end position="118"/>
    </location>
</feature>
<gene>
    <name evidence="3" type="ORF">CIK79_01105</name>
    <name evidence="2" type="ORF">CXR27_12770</name>
</gene>
<evidence type="ECO:0000313" key="4">
    <source>
        <dbReference type="Proteomes" id="UP000218377"/>
    </source>
</evidence>
<dbReference type="RefSeq" id="WP_096157216.1">
    <property type="nucleotide sequence ID" value="NZ_CP025334.1"/>
</dbReference>
<dbReference type="EMBL" id="NRGX01000001">
    <property type="protein sequence ID" value="PCC17008.1"/>
    <property type="molecule type" value="Genomic_DNA"/>
</dbReference>
<evidence type="ECO:0000313" key="2">
    <source>
        <dbReference type="EMBL" id="AZT97766.1"/>
    </source>
</evidence>
<evidence type="ECO:0000256" key="1">
    <source>
        <dbReference type="SAM" id="Phobius"/>
    </source>
</evidence>
<organism evidence="3 4">
    <name type="scientific">Brevibacterium aurantiacum</name>
    <dbReference type="NCBI Taxonomy" id="273384"/>
    <lineage>
        <taxon>Bacteria</taxon>
        <taxon>Bacillati</taxon>
        <taxon>Actinomycetota</taxon>
        <taxon>Actinomycetes</taxon>
        <taxon>Micrococcales</taxon>
        <taxon>Brevibacteriaceae</taxon>
        <taxon>Brevibacterium</taxon>
    </lineage>
</organism>
<name>A0A2A3X014_BREAU</name>
<evidence type="ECO:0000313" key="3">
    <source>
        <dbReference type="EMBL" id="PCC17008.1"/>
    </source>
</evidence>
<proteinExistence type="predicted"/>
<protein>
    <submittedName>
        <fullName evidence="3">Uncharacterized protein</fullName>
    </submittedName>
</protein>
<keyword evidence="1" id="KW-1133">Transmembrane helix</keyword>
<dbReference type="EMBL" id="CP025334">
    <property type="protein sequence ID" value="AZT97766.1"/>
    <property type="molecule type" value="Genomic_DNA"/>
</dbReference>
<keyword evidence="1" id="KW-0812">Transmembrane</keyword>
<reference evidence="3 4" key="1">
    <citation type="journal article" date="2017" name="Elife">
        <title>Extensive horizontal gene transfer in cheese-associated bacteria.</title>
        <authorList>
            <person name="Bonham K.S."/>
            <person name="Wolfe B.E."/>
            <person name="Dutton R.J."/>
        </authorList>
    </citation>
    <scope>NUCLEOTIDE SEQUENCE [LARGE SCALE GENOMIC DNA]</scope>
    <source>
        <strain evidence="3 4">JB5</strain>
    </source>
</reference>
<evidence type="ECO:0000313" key="5">
    <source>
        <dbReference type="Proteomes" id="UP000282731"/>
    </source>
</evidence>
<sequence length="122" mass="13211">MTNPRHPNLGSDTWKAFLVIVGAWLLAAIGLFNEWLLAPDSLPDGQCAGLGFGCVLTPQDNIQFMALLFGVPAIIAWFSVGAIATTLLGRFSNLKWWWIGLLSLGICLLVVAATLKAVERMI</sequence>
<feature type="transmembrane region" description="Helical" evidence="1">
    <location>
        <begin position="14"/>
        <end position="32"/>
    </location>
</feature>
<dbReference type="Proteomes" id="UP000282731">
    <property type="component" value="Chromosome"/>
</dbReference>
<dbReference type="Proteomes" id="UP000218377">
    <property type="component" value="Unassembled WGS sequence"/>
</dbReference>
<reference evidence="2 5" key="2">
    <citation type="submission" date="2017-12" db="EMBL/GenBank/DDBJ databases">
        <authorList>
            <person name="Levesque S."/>
        </authorList>
    </citation>
    <scope>NUCLEOTIDE SEQUENCE [LARGE SCALE GENOMIC DNA]</scope>
    <source>
        <strain evidence="2 5">SMQ-1420</strain>
    </source>
</reference>
<dbReference type="AlphaFoldDB" id="A0A2A3X014"/>
<accession>A0A2A3X014</accession>
<reference evidence="2 5" key="3">
    <citation type="submission" date="2019-01" db="EMBL/GenBank/DDBJ databases">
        <title>Comparative genomic analysis of Brevibacterium aurantiacum sheds light on its evolution and its adaptation to smear-ripened cheeses.</title>
        <authorList>
            <person name="Moineau S."/>
        </authorList>
    </citation>
    <scope>NUCLEOTIDE SEQUENCE [LARGE SCALE GENOMIC DNA]</scope>
    <source>
        <strain evidence="2 5">SMQ-1420</strain>
    </source>
</reference>
<feature type="transmembrane region" description="Helical" evidence="1">
    <location>
        <begin position="64"/>
        <end position="84"/>
    </location>
</feature>
<keyword evidence="1" id="KW-0472">Membrane</keyword>